<reference evidence="3 4" key="1">
    <citation type="submission" date="2020-05" db="EMBL/GenBank/DDBJ databases">
        <title>Draft genome sequence of Desulfovibrio sp. strain HN2T.</title>
        <authorList>
            <person name="Ueno A."/>
            <person name="Tamazawa S."/>
            <person name="Tamamura S."/>
            <person name="Murakami T."/>
            <person name="Kiyama T."/>
            <person name="Inomata H."/>
            <person name="Amano Y."/>
            <person name="Miyakawa K."/>
            <person name="Tamaki H."/>
            <person name="Naganuma T."/>
            <person name="Kaneko K."/>
        </authorList>
    </citation>
    <scope>NUCLEOTIDE SEQUENCE [LARGE SCALE GENOMIC DNA]</scope>
    <source>
        <strain evidence="3 4">HN2</strain>
    </source>
</reference>
<dbReference type="GO" id="GO:0016491">
    <property type="term" value="F:oxidoreductase activity"/>
    <property type="evidence" value="ECO:0007669"/>
    <property type="project" value="InterPro"/>
</dbReference>
<dbReference type="InterPro" id="IPR036866">
    <property type="entry name" value="RibonucZ/Hydroxyglut_hydro"/>
</dbReference>
<dbReference type="AlphaFoldDB" id="A0A7J0BIS8"/>
<dbReference type="CDD" id="cd07709">
    <property type="entry name" value="flavodiiron_proteins_MBL-fold"/>
    <property type="match status" value="1"/>
</dbReference>
<dbReference type="SUPFAM" id="SSF56281">
    <property type="entry name" value="Metallo-hydrolase/oxidoreductase"/>
    <property type="match status" value="1"/>
</dbReference>
<feature type="domain" description="Flavodoxin-like" evidence="2">
    <location>
        <begin position="252"/>
        <end position="392"/>
    </location>
</feature>
<dbReference type="GO" id="GO:0009055">
    <property type="term" value="F:electron transfer activity"/>
    <property type="evidence" value="ECO:0007669"/>
    <property type="project" value="InterPro"/>
</dbReference>
<evidence type="ECO:0000313" key="3">
    <source>
        <dbReference type="EMBL" id="GFM33586.1"/>
    </source>
</evidence>
<dbReference type="PANTHER" id="PTHR43717:SF1">
    <property type="entry name" value="ANAEROBIC NITRIC OXIDE REDUCTASE FLAVORUBREDOXIN"/>
    <property type="match status" value="1"/>
</dbReference>
<dbReference type="Gene3D" id="3.40.50.360">
    <property type="match status" value="1"/>
</dbReference>
<evidence type="ECO:0000259" key="2">
    <source>
        <dbReference type="PROSITE" id="PS50902"/>
    </source>
</evidence>
<dbReference type="InterPro" id="IPR016440">
    <property type="entry name" value="Rubredoxin-O_OxRdtase"/>
</dbReference>
<dbReference type="Proteomes" id="UP000503840">
    <property type="component" value="Unassembled WGS sequence"/>
</dbReference>
<dbReference type="InterPro" id="IPR029039">
    <property type="entry name" value="Flavoprotein-like_sf"/>
</dbReference>
<dbReference type="Pfam" id="PF00258">
    <property type="entry name" value="Flavodoxin_1"/>
    <property type="match status" value="1"/>
</dbReference>
<dbReference type="SUPFAM" id="SSF52218">
    <property type="entry name" value="Flavoproteins"/>
    <property type="match status" value="1"/>
</dbReference>
<dbReference type="InterPro" id="IPR008254">
    <property type="entry name" value="Flavodoxin/NO_synth"/>
</dbReference>
<evidence type="ECO:0000313" key="4">
    <source>
        <dbReference type="Proteomes" id="UP000503840"/>
    </source>
</evidence>
<dbReference type="Pfam" id="PF19583">
    <property type="entry name" value="ODP"/>
    <property type="match status" value="1"/>
</dbReference>
<organism evidence="3 4">
    <name type="scientific">Desulfovibrio subterraneus</name>
    <dbReference type="NCBI Taxonomy" id="2718620"/>
    <lineage>
        <taxon>Bacteria</taxon>
        <taxon>Pseudomonadati</taxon>
        <taxon>Thermodesulfobacteriota</taxon>
        <taxon>Desulfovibrionia</taxon>
        <taxon>Desulfovibrionales</taxon>
        <taxon>Desulfovibrionaceae</taxon>
        <taxon>Desulfovibrio</taxon>
    </lineage>
</organism>
<evidence type="ECO:0000256" key="1">
    <source>
        <dbReference type="ARBA" id="ARBA00007121"/>
    </source>
</evidence>
<comment type="caution">
    <text evidence="3">The sequence shown here is derived from an EMBL/GenBank/DDBJ whole genome shotgun (WGS) entry which is preliminary data.</text>
</comment>
<name>A0A7J0BIS8_9BACT</name>
<gene>
    <name evidence="3" type="primary">flrD</name>
    <name evidence="3" type="ORF">DSM101010T_19510</name>
</gene>
<dbReference type="GO" id="GO:0046872">
    <property type="term" value="F:metal ion binding"/>
    <property type="evidence" value="ECO:0007669"/>
    <property type="project" value="InterPro"/>
</dbReference>
<dbReference type="InterPro" id="IPR045761">
    <property type="entry name" value="ODP_dom"/>
</dbReference>
<dbReference type="PANTHER" id="PTHR43717">
    <property type="entry name" value="ANAEROBIC NITRIC OXIDE REDUCTASE FLAVORUBREDOXIN"/>
    <property type="match status" value="1"/>
</dbReference>
<dbReference type="SMART" id="SM00849">
    <property type="entry name" value="Lactamase_B"/>
    <property type="match status" value="1"/>
</dbReference>
<accession>A0A7J0BIS8</accession>
<keyword evidence="4" id="KW-1185">Reference proteome</keyword>
<dbReference type="Gene3D" id="3.60.15.10">
    <property type="entry name" value="Ribonuclease Z/Hydroxyacylglutathione hydrolase-like"/>
    <property type="match status" value="1"/>
</dbReference>
<dbReference type="GO" id="GO:0010181">
    <property type="term" value="F:FMN binding"/>
    <property type="evidence" value="ECO:0007669"/>
    <property type="project" value="InterPro"/>
</dbReference>
<dbReference type="InterPro" id="IPR001279">
    <property type="entry name" value="Metallo-B-lactamas"/>
</dbReference>
<proteinExistence type="inferred from homology"/>
<dbReference type="RefSeq" id="WP_174405232.1">
    <property type="nucleotide sequence ID" value="NZ_BLVO01000013.1"/>
</dbReference>
<comment type="similarity">
    <text evidence="1">In the N-terminal section; belongs to the zinc metallo-hydrolase group 3 family.</text>
</comment>
<dbReference type="PIRSF" id="PIRSF005243">
    <property type="entry name" value="ROO"/>
    <property type="match status" value="1"/>
</dbReference>
<dbReference type="PROSITE" id="PS50902">
    <property type="entry name" value="FLAVODOXIN_LIKE"/>
    <property type="match status" value="1"/>
</dbReference>
<dbReference type="NCBIfam" id="NF008887">
    <property type="entry name" value="PRK11921.1"/>
    <property type="match status" value="1"/>
</dbReference>
<protein>
    <submittedName>
        <fullName evidence="3">Metallo-beta-lactamase/flavodoxin domain-containing protein</fullName>
    </submittedName>
</protein>
<dbReference type="EMBL" id="BLVO01000013">
    <property type="protein sequence ID" value="GFM33586.1"/>
    <property type="molecule type" value="Genomic_DNA"/>
</dbReference>
<sequence length="395" mass="44678">MSFRLTDNVTWVGKIDWELQKFHGEEYSTFKGSSYNAYLVRDEKTVLIDTVYMPYAKEFVANLEQQIDLGSIDYVIANHAEIDHSGALPELLERIPDVPVYCTPQAVKSLRGYYHKDWNFHPVKTGDTLSLGTRTITFINAAMLHWPDSMFCYMDKENILFSSDAFGHHYASHRMFNDLVDQGDLMHECIKYYANILTPFSKLVEKKIQEVVGFGLPVDYIMPGHGIIWRDNPLQIVHKYLEWAADYQENQVSVLYDTMWNSTRDMAEAIARGISSVKPEMTVKLFNVGQRDKNEVVLEVFKSKMVVAGSSTINKGILSGMAGVLEMIKGLGFKKKLGAAFGSYGWSGESAGIVAKELEKSGFEMVGDGLKVLWKPDEQAILQCEAFGKELAERL</sequence>